<comment type="caution">
    <text evidence="1">The sequence shown here is derived from an EMBL/GenBank/DDBJ whole genome shotgun (WGS) entry which is preliminary data.</text>
</comment>
<evidence type="ECO:0000313" key="1">
    <source>
        <dbReference type="EMBL" id="TWD94570.1"/>
    </source>
</evidence>
<keyword evidence="2" id="KW-1185">Reference proteome</keyword>
<dbReference type="AlphaFoldDB" id="A0A561CU37"/>
<reference evidence="1 2" key="1">
    <citation type="submission" date="2019-06" db="EMBL/GenBank/DDBJ databases">
        <title>Sorghum-associated microbial communities from plants grown in Nebraska, USA.</title>
        <authorList>
            <person name="Schachtman D."/>
        </authorList>
    </citation>
    <scope>NUCLEOTIDE SEQUENCE [LARGE SCALE GENOMIC DNA]</scope>
    <source>
        <strain evidence="1 2">2482</strain>
    </source>
</reference>
<protein>
    <submittedName>
        <fullName evidence="1">Uncharacterized protein</fullName>
    </submittedName>
</protein>
<accession>A0A561CU37</accession>
<evidence type="ECO:0000313" key="2">
    <source>
        <dbReference type="Proteomes" id="UP000319671"/>
    </source>
</evidence>
<gene>
    <name evidence="1" type="ORF">FB550_113103</name>
</gene>
<proteinExistence type="predicted"/>
<dbReference type="EMBL" id="VIVN01000013">
    <property type="protein sequence ID" value="TWD94570.1"/>
    <property type="molecule type" value="Genomic_DNA"/>
</dbReference>
<name>A0A561CU37_9BACI</name>
<dbReference type="Proteomes" id="UP000319671">
    <property type="component" value="Unassembled WGS sequence"/>
</dbReference>
<sequence length="46" mass="5742">MKRILFEKKEIDKKKKIDINLCLTENKKEVTKFQFQKVKFFDIMIY</sequence>
<organism evidence="1 2">
    <name type="scientific">Neobacillus bataviensis</name>
    <dbReference type="NCBI Taxonomy" id="220685"/>
    <lineage>
        <taxon>Bacteria</taxon>
        <taxon>Bacillati</taxon>
        <taxon>Bacillota</taxon>
        <taxon>Bacilli</taxon>
        <taxon>Bacillales</taxon>
        <taxon>Bacillaceae</taxon>
        <taxon>Neobacillus</taxon>
    </lineage>
</organism>